<evidence type="ECO:0000256" key="1">
    <source>
        <dbReference type="SAM" id="Phobius"/>
    </source>
</evidence>
<dbReference type="EMBL" id="JBJKTR010000021">
    <property type="protein sequence ID" value="KAL3328587.1"/>
    <property type="molecule type" value="Genomic_DNA"/>
</dbReference>
<evidence type="ECO:0000313" key="2">
    <source>
        <dbReference type="EMBL" id="KAL3328587.1"/>
    </source>
</evidence>
<keyword evidence="1" id="KW-0472">Membrane</keyword>
<reference evidence="2 3" key="1">
    <citation type="submission" date="2024-05" db="EMBL/GenBank/DDBJ databases">
        <title>De novo assembly of an allotetraploid wild potato.</title>
        <authorList>
            <person name="Hosaka A.J."/>
        </authorList>
    </citation>
    <scope>NUCLEOTIDE SEQUENCE [LARGE SCALE GENOMIC DNA]</scope>
    <source>
        <tissue evidence="2">Young leaves</tissue>
    </source>
</reference>
<dbReference type="Proteomes" id="UP001627284">
    <property type="component" value="Unassembled WGS sequence"/>
</dbReference>
<feature type="non-terminal residue" evidence="2">
    <location>
        <position position="1"/>
    </location>
</feature>
<keyword evidence="1" id="KW-1133">Transmembrane helix</keyword>
<keyword evidence="3" id="KW-1185">Reference proteome</keyword>
<keyword evidence="1" id="KW-0812">Transmembrane</keyword>
<comment type="caution">
    <text evidence="2">The sequence shown here is derived from an EMBL/GenBank/DDBJ whole genome shotgun (WGS) entry which is preliminary data.</text>
</comment>
<feature type="transmembrane region" description="Helical" evidence="1">
    <location>
        <begin position="6"/>
        <end position="28"/>
    </location>
</feature>
<sequence>FIYCFYILLHIFHSNNGSFIAFFFFVFLTQNRRLSVSSAMAKRKAMAANSSGLENNQAGKLNTGAAKKRPALSNISNHTNVSARNSISHSSKLVPCTSKIVSIKKMCSTLTCQSNSRQERYTCGLEIRG</sequence>
<gene>
    <name evidence="2" type="ORF">AABB24_035964</name>
</gene>
<name>A0ABD2RAV3_9SOLN</name>
<organism evidence="2 3">
    <name type="scientific">Solanum stoloniferum</name>
    <dbReference type="NCBI Taxonomy" id="62892"/>
    <lineage>
        <taxon>Eukaryota</taxon>
        <taxon>Viridiplantae</taxon>
        <taxon>Streptophyta</taxon>
        <taxon>Embryophyta</taxon>
        <taxon>Tracheophyta</taxon>
        <taxon>Spermatophyta</taxon>
        <taxon>Magnoliopsida</taxon>
        <taxon>eudicotyledons</taxon>
        <taxon>Gunneridae</taxon>
        <taxon>Pentapetalae</taxon>
        <taxon>asterids</taxon>
        <taxon>lamiids</taxon>
        <taxon>Solanales</taxon>
        <taxon>Solanaceae</taxon>
        <taxon>Solanoideae</taxon>
        <taxon>Solaneae</taxon>
        <taxon>Solanum</taxon>
    </lineage>
</organism>
<proteinExistence type="predicted"/>
<protein>
    <submittedName>
        <fullName evidence="2">Uncharacterized protein</fullName>
    </submittedName>
</protein>
<accession>A0ABD2RAV3</accession>
<evidence type="ECO:0000313" key="3">
    <source>
        <dbReference type="Proteomes" id="UP001627284"/>
    </source>
</evidence>
<dbReference type="AlphaFoldDB" id="A0ABD2RAV3"/>